<evidence type="ECO:0000256" key="3">
    <source>
        <dbReference type="ARBA" id="ARBA00029631"/>
    </source>
</evidence>
<keyword evidence="4" id="KW-0472">Membrane</keyword>
<dbReference type="GO" id="GO:0000266">
    <property type="term" value="P:mitochondrial fission"/>
    <property type="evidence" value="ECO:0007669"/>
    <property type="project" value="TreeGrafter"/>
</dbReference>
<dbReference type="InterPro" id="IPR000326">
    <property type="entry name" value="PAP2/HPO"/>
</dbReference>
<dbReference type="Gene3D" id="1.20.144.10">
    <property type="entry name" value="Phosphatidic acid phosphatase type 2/haloperoxidase"/>
    <property type="match status" value="1"/>
</dbReference>
<gene>
    <name evidence="6" type="ORF">CBOVIS_LOCUS3109</name>
</gene>
<dbReference type="EMBL" id="CADEPM010000002">
    <property type="protein sequence ID" value="CAB3400099.1"/>
    <property type="molecule type" value="Genomic_DNA"/>
</dbReference>
<evidence type="ECO:0000259" key="5">
    <source>
        <dbReference type="SMART" id="SM00014"/>
    </source>
</evidence>
<dbReference type="PANTHER" id="PTHR11001">
    <property type="entry name" value="MITOCHONDRIAL FISSION PROCESS PROTEIN 1"/>
    <property type="match status" value="1"/>
</dbReference>
<accession>A0A8S1EDI2</accession>
<dbReference type="OrthoDB" id="424969at2759"/>
<protein>
    <recommendedName>
        <fullName evidence="2">Mitochondrial fission process protein 1</fullName>
    </recommendedName>
    <alternativeName>
        <fullName evidence="3">Mitochondrial 18 kDa protein</fullName>
    </alternativeName>
</protein>
<dbReference type="InterPro" id="IPR036938">
    <property type="entry name" value="PAP2/HPO_sf"/>
</dbReference>
<dbReference type="Proteomes" id="UP000494206">
    <property type="component" value="Unassembled WGS sequence"/>
</dbReference>
<keyword evidence="7" id="KW-1185">Reference proteome</keyword>
<feature type="transmembrane region" description="Helical" evidence="4">
    <location>
        <begin position="34"/>
        <end position="53"/>
    </location>
</feature>
<feature type="domain" description="Phosphatidic acid phosphatase type 2/haloperoxidase" evidence="5">
    <location>
        <begin position="63"/>
        <end position="171"/>
    </location>
</feature>
<dbReference type="Pfam" id="PF01569">
    <property type="entry name" value="PAP2"/>
    <property type="match status" value="1"/>
</dbReference>
<dbReference type="SMART" id="SM00014">
    <property type="entry name" value="acidPPc"/>
    <property type="match status" value="1"/>
</dbReference>
<dbReference type="AlphaFoldDB" id="A0A8S1EDI2"/>
<keyword evidence="4" id="KW-0812">Transmembrane</keyword>
<reference evidence="6 7" key="1">
    <citation type="submission" date="2020-04" db="EMBL/GenBank/DDBJ databases">
        <authorList>
            <person name="Laetsch R D."/>
            <person name="Stevens L."/>
            <person name="Kumar S."/>
            <person name="Blaxter L. M."/>
        </authorList>
    </citation>
    <scope>NUCLEOTIDE SEQUENCE [LARGE SCALE GENOMIC DNA]</scope>
</reference>
<comment type="similarity">
    <text evidence="1">Belongs to the MTFP1 family.</text>
</comment>
<dbReference type="PANTHER" id="PTHR11001:SF2">
    <property type="entry name" value="MITOCHONDRIAL FISSION PROCESS PROTEIN 1"/>
    <property type="match status" value="1"/>
</dbReference>
<dbReference type="Pfam" id="PF10558">
    <property type="entry name" value="MTP18"/>
    <property type="match status" value="1"/>
</dbReference>
<evidence type="ECO:0000256" key="4">
    <source>
        <dbReference type="SAM" id="Phobius"/>
    </source>
</evidence>
<name>A0A8S1EDI2_9PELO</name>
<feature type="transmembrane region" description="Helical" evidence="4">
    <location>
        <begin position="65"/>
        <end position="86"/>
    </location>
</feature>
<dbReference type="SUPFAM" id="SSF48317">
    <property type="entry name" value="Acid phosphatase/Vanadium-dependent haloperoxidase"/>
    <property type="match status" value="1"/>
</dbReference>
<comment type="caution">
    <text evidence="6">The sequence shown here is derived from an EMBL/GenBank/DDBJ whole genome shotgun (WGS) entry which is preliminary data.</text>
</comment>
<evidence type="ECO:0000256" key="1">
    <source>
        <dbReference type="ARBA" id="ARBA00009224"/>
    </source>
</evidence>
<evidence type="ECO:0000313" key="6">
    <source>
        <dbReference type="EMBL" id="CAB3400099.1"/>
    </source>
</evidence>
<evidence type="ECO:0000256" key="2">
    <source>
        <dbReference type="ARBA" id="ARBA00017835"/>
    </source>
</evidence>
<dbReference type="InterPro" id="IPR019560">
    <property type="entry name" value="Mitochondrial_18_kDa_protein"/>
</dbReference>
<evidence type="ECO:0000313" key="7">
    <source>
        <dbReference type="Proteomes" id="UP000494206"/>
    </source>
</evidence>
<sequence>MERVFFLIEDVDKELTHKLYIRNVYQNACTWIEWSVHGFPWIFFSVLALIVAYGKEFDAEIQHGLLLLNLGLFFDLTLIAFLKFAFQRQRPMECKGQFLENSVDIYSFPSGHTSRAAMLLKILHAFHSTTAIVLFPLPFIVGISRVALGRHYISDVVAGAVFGYLEGVIICSIPKSMTDNAAFAATENDLFRDSPVRYLGYANEVGEAFRSMVRPLAVKFSYIVAFGYVTADAVDKGYKTYKNTSKNDEKKVTKVGISAADTLIWQTFASVLIPGFTINRFCHFSNLALTKVSKLPVATRKWTVTLLGLATIPFIIHPIDNFVEISMNKSIRRVYNDAK</sequence>
<proteinExistence type="inferred from homology"/>
<dbReference type="GO" id="GO:0005739">
    <property type="term" value="C:mitochondrion"/>
    <property type="evidence" value="ECO:0007669"/>
    <property type="project" value="TreeGrafter"/>
</dbReference>
<keyword evidence="4" id="KW-1133">Transmembrane helix</keyword>
<organism evidence="6 7">
    <name type="scientific">Caenorhabditis bovis</name>
    <dbReference type="NCBI Taxonomy" id="2654633"/>
    <lineage>
        <taxon>Eukaryota</taxon>
        <taxon>Metazoa</taxon>
        <taxon>Ecdysozoa</taxon>
        <taxon>Nematoda</taxon>
        <taxon>Chromadorea</taxon>
        <taxon>Rhabditida</taxon>
        <taxon>Rhabditina</taxon>
        <taxon>Rhabditomorpha</taxon>
        <taxon>Rhabditoidea</taxon>
        <taxon>Rhabditidae</taxon>
        <taxon>Peloderinae</taxon>
        <taxon>Caenorhabditis</taxon>
    </lineage>
</organism>